<evidence type="ECO:0000256" key="6">
    <source>
        <dbReference type="ARBA" id="ARBA00022679"/>
    </source>
</evidence>
<feature type="domain" description="GHMP kinase N-terminal" evidence="11">
    <location>
        <begin position="52"/>
        <end position="134"/>
    </location>
</feature>
<keyword evidence="5" id="KW-0028">Amino-acid biosynthesis</keyword>
<dbReference type="PRINTS" id="PR00958">
    <property type="entry name" value="HOMSERKINASE"/>
</dbReference>
<evidence type="ECO:0000256" key="9">
    <source>
        <dbReference type="ARBA" id="ARBA00022777"/>
    </source>
</evidence>
<dbReference type="UniPathway" id="UPA00050">
    <property type="reaction ID" value="UER00064"/>
</dbReference>
<dbReference type="GO" id="GO:0009088">
    <property type="term" value="P:threonine biosynthetic process"/>
    <property type="evidence" value="ECO:0007669"/>
    <property type="project" value="UniProtKB-UniPathway"/>
</dbReference>
<evidence type="ECO:0000256" key="5">
    <source>
        <dbReference type="ARBA" id="ARBA00022605"/>
    </source>
</evidence>
<dbReference type="InterPro" id="IPR014721">
    <property type="entry name" value="Ribsml_uS5_D2-typ_fold_subgr"/>
</dbReference>
<dbReference type="SUPFAM" id="SSF55060">
    <property type="entry name" value="GHMP Kinase, C-terminal domain"/>
    <property type="match status" value="1"/>
</dbReference>
<dbReference type="EMBL" id="VSSQ01002845">
    <property type="protein sequence ID" value="MPM17693.1"/>
    <property type="molecule type" value="Genomic_DNA"/>
</dbReference>
<comment type="caution">
    <text evidence="13">The sequence shown here is derived from an EMBL/GenBank/DDBJ whole genome shotgun (WGS) entry which is preliminary data.</text>
</comment>
<comment type="similarity">
    <text evidence="2">Belongs to the GHMP kinase family. Homoserine kinase subfamily.</text>
</comment>
<evidence type="ECO:0000259" key="11">
    <source>
        <dbReference type="Pfam" id="PF00288"/>
    </source>
</evidence>
<dbReference type="GO" id="GO:0004413">
    <property type="term" value="F:homoserine kinase activity"/>
    <property type="evidence" value="ECO:0007669"/>
    <property type="project" value="UniProtKB-EC"/>
</dbReference>
<dbReference type="InterPro" id="IPR036554">
    <property type="entry name" value="GHMP_kinase_C_sf"/>
</dbReference>
<keyword evidence="7" id="KW-0791">Threonine biosynthesis</keyword>
<evidence type="ECO:0000256" key="2">
    <source>
        <dbReference type="ARBA" id="ARBA00007370"/>
    </source>
</evidence>
<evidence type="ECO:0000259" key="12">
    <source>
        <dbReference type="Pfam" id="PF08544"/>
    </source>
</evidence>
<sequence>MKKLRVPASTANVGSGFDSIGIALALYNHVEFEACDQLQIESVDEIPKGKDNLIVSTIAYTFEQAGRPFKGVHLIQENNVPMSRGLGSSSTCIAAGVTIADELMGNILSLSDKVDIAALIEGHPDNVAPALLGGFVAAVIDNGHVTYHQKPLSRDELCFIVVVPDFCVSTHDAREALPKTFPMADAVFNLSRSSLCTAAFLTGNYDLLRVATKDRLHQKYRLQLIRGGEEIMDRMLQLGAFSATVSGAGPSLLAIVPATDNAIYTGLVGYIAREFPAYRVLRLYADNRGVTVMENA</sequence>
<evidence type="ECO:0000256" key="1">
    <source>
        <dbReference type="ARBA" id="ARBA00005015"/>
    </source>
</evidence>
<dbReference type="PANTHER" id="PTHR20861:SF1">
    <property type="entry name" value="HOMOSERINE KINASE"/>
    <property type="match status" value="1"/>
</dbReference>
<keyword evidence="6 13" id="KW-0808">Transferase</keyword>
<evidence type="ECO:0000256" key="7">
    <source>
        <dbReference type="ARBA" id="ARBA00022697"/>
    </source>
</evidence>
<keyword evidence="8" id="KW-0547">Nucleotide-binding</keyword>
<dbReference type="Gene3D" id="3.30.70.890">
    <property type="entry name" value="GHMP kinase, C-terminal domain"/>
    <property type="match status" value="1"/>
</dbReference>
<gene>
    <name evidence="13" type="primary">thrB_12</name>
    <name evidence="13" type="ORF">SDC9_64090</name>
</gene>
<accession>A0A644XTT3</accession>
<evidence type="ECO:0000256" key="3">
    <source>
        <dbReference type="ARBA" id="ARBA00012078"/>
    </source>
</evidence>
<keyword evidence="9 13" id="KW-0418">Kinase</keyword>
<dbReference type="InterPro" id="IPR006204">
    <property type="entry name" value="GHMP_kinase_N_dom"/>
</dbReference>
<dbReference type="InterPro" id="IPR006203">
    <property type="entry name" value="GHMP_knse_ATP-bd_CS"/>
</dbReference>
<proteinExistence type="inferred from homology"/>
<evidence type="ECO:0000313" key="13">
    <source>
        <dbReference type="EMBL" id="MPM17693.1"/>
    </source>
</evidence>
<dbReference type="HAMAP" id="MF_00384">
    <property type="entry name" value="Homoser_kinase"/>
    <property type="match status" value="1"/>
</dbReference>
<reference evidence="13" key="1">
    <citation type="submission" date="2019-08" db="EMBL/GenBank/DDBJ databases">
        <authorList>
            <person name="Kucharzyk K."/>
            <person name="Murdoch R.W."/>
            <person name="Higgins S."/>
            <person name="Loffler F."/>
        </authorList>
    </citation>
    <scope>NUCLEOTIDE SEQUENCE</scope>
</reference>
<keyword evidence="10" id="KW-0067">ATP-binding</keyword>
<dbReference type="EC" id="2.7.1.39" evidence="3"/>
<dbReference type="InterPro" id="IPR013750">
    <property type="entry name" value="GHMP_kinase_C_dom"/>
</dbReference>
<dbReference type="SUPFAM" id="SSF54211">
    <property type="entry name" value="Ribosomal protein S5 domain 2-like"/>
    <property type="match status" value="1"/>
</dbReference>
<evidence type="ECO:0000256" key="4">
    <source>
        <dbReference type="ARBA" id="ARBA00017858"/>
    </source>
</evidence>
<organism evidence="13">
    <name type="scientific">bioreactor metagenome</name>
    <dbReference type="NCBI Taxonomy" id="1076179"/>
    <lineage>
        <taxon>unclassified sequences</taxon>
        <taxon>metagenomes</taxon>
        <taxon>ecological metagenomes</taxon>
    </lineage>
</organism>
<evidence type="ECO:0000256" key="10">
    <source>
        <dbReference type="ARBA" id="ARBA00022840"/>
    </source>
</evidence>
<evidence type="ECO:0000256" key="8">
    <source>
        <dbReference type="ARBA" id="ARBA00022741"/>
    </source>
</evidence>
<dbReference type="PROSITE" id="PS00627">
    <property type="entry name" value="GHMP_KINASES_ATP"/>
    <property type="match status" value="1"/>
</dbReference>
<dbReference type="GO" id="GO:0005524">
    <property type="term" value="F:ATP binding"/>
    <property type="evidence" value="ECO:0007669"/>
    <property type="project" value="UniProtKB-KW"/>
</dbReference>
<comment type="pathway">
    <text evidence="1">Amino-acid biosynthesis; L-threonine biosynthesis; L-threonine from L-aspartate: step 4/5.</text>
</comment>
<dbReference type="Gene3D" id="3.30.230.10">
    <property type="match status" value="1"/>
</dbReference>
<dbReference type="InterPro" id="IPR000870">
    <property type="entry name" value="Homoserine_kinase"/>
</dbReference>
<feature type="domain" description="GHMP kinase C-terminal" evidence="12">
    <location>
        <begin position="199"/>
        <end position="262"/>
    </location>
</feature>
<dbReference type="Pfam" id="PF00288">
    <property type="entry name" value="GHMP_kinases_N"/>
    <property type="match status" value="1"/>
</dbReference>
<dbReference type="AlphaFoldDB" id="A0A644XTT3"/>
<name>A0A644XTT3_9ZZZZ</name>
<protein>
    <recommendedName>
        <fullName evidence="4">Homoserine kinase</fullName>
        <ecNumber evidence="3">2.7.1.39</ecNumber>
    </recommendedName>
</protein>
<dbReference type="Pfam" id="PF08544">
    <property type="entry name" value="GHMP_kinases_C"/>
    <property type="match status" value="1"/>
</dbReference>
<dbReference type="PANTHER" id="PTHR20861">
    <property type="entry name" value="HOMOSERINE/4-DIPHOSPHOCYTIDYL-2-C-METHYL-D-ERYTHRITOL KINASE"/>
    <property type="match status" value="1"/>
</dbReference>
<dbReference type="InterPro" id="IPR020568">
    <property type="entry name" value="Ribosomal_Su5_D2-typ_SF"/>
</dbReference>
<dbReference type="PIRSF" id="PIRSF000676">
    <property type="entry name" value="Homoser_kin"/>
    <property type="match status" value="1"/>
</dbReference>
<dbReference type="NCBIfam" id="TIGR00191">
    <property type="entry name" value="thrB"/>
    <property type="match status" value="1"/>
</dbReference>